<dbReference type="EMBL" id="MU005770">
    <property type="protein sequence ID" value="KAF2709597.1"/>
    <property type="molecule type" value="Genomic_DNA"/>
</dbReference>
<feature type="compositionally biased region" description="Acidic residues" evidence="1">
    <location>
        <begin position="919"/>
        <end position="965"/>
    </location>
</feature>
<protein>
    <recommendedName>
        <fullName evidence="2">Dynamin N-terminal domain-containing protein</fullName>
    </recommendedName>
</protein>
<evidence type="ECO:0000313" key="3">
    <source>
        <dbReference type="EMBL" id="KAF2709597.1"/>
    </source>
</evidence>
<keyword evidence="4" id="KW-1185">Reference proteome</keyword>
<dbReference type="InterPro" id="IPR027417">
    <property type="entry name" value="P-loop_NTPase"/>
</dbReference>
<feature type="domain" description="Dynamin N-terminal" evidence="2">
    <location>
        <begin position="103"/>
        <end position="373"/>
    </location>
</feature>
<name>A0A6G1KB58_9PLEO</name>
<evidence type="ECO:0000313" key="4">
    <source>
        <dbReference type="Proteomes" id="UP000799428"/>
    </source>
</evidence>
<feature type="region of interest" description="Disordered" evidence="1">
    <location>
        <begin position="886"/>
        <end position="981"/>
    </location>
</feature>
<dbReference type="InterPro" id="IPR045063">
    <property type="entry name" value="Dynamin_N"/>
</dbReference>
<organism evidence="3 4">
    <name type="scientific">Pleomassaria siparia CBS 279.74</name>
    <dbReference type="NCBI Taxonomy" id="1314801"/>
    <lineage>
        <taxon>Eukaryota</taxon>
        <taxon>Fungi</taxon>
        <taxon>Dikarya</taxon>
        <taxon>Ascomycota</taxon>
        <taxon>Pezizomycotina</taxon>
        <taxon>Dothideomycetes</taxon>
        <taxon>Pleosporomycetidae</taxon>
        <taxon>Pleosporales</taxon>
        <taxon>Pleomassariaceae</taxon>
        <taxon>Pleomassaria</taxon>
    </lineage>
</organism>
<reference evidence="3" key="1">
    <citation type="journal article" date="2020" name="Stud. Mycol.">
        <title>101 Dothideomycetes genomes: a test case for predicting lifestyles and emergence of pathogens.</title>
        <authorList>
            <person name="Haridas S."/>
            <person name="Albert R."/>
            <person name="Binder M."/>
            <person name="Bloem J."/>
            <person name="Labutti K."/>
            <person name="Salamov A."/>
            <person name="Andreopoulos B."/>
            <person name="Baker S."/>
            <person name="Barry K."/>
            <person name="Bills G."/>
            <person name="Bluhm B."/>
            <person name="Cannon C."/>
            <person name="Castanera R."/>
            <person name="Culley D."/>
            <person name="Daum C."/>
            <person name="Ezra D."/>
            <person name="Gonzalez J."/>
            <person name="Henrissat B."/>
            <person name="Kuo A."/>
            <person name="Liang C."/>
            <person name="Lipzen A."/>
            <person name="Lutzoni F."/>
            <person name="Magnuson J."/>
            <person name="Mondo S."/>
            <person name="Nolan M."/>
            <person name="Ohm R."/>
            <person name="Pangilinan J."/>
            <person name="Park H.-J."/>
            <person name="Ramirez L."/>
            <person name="Alfaro M."/>
            <person name="Sun H."/>
            <person name="Tritt A."/>
            <person name="Yoshinaga Y."/>
            <person name="Zwiers L.-H."/>
            <person name="Turgeon B."/>
            <person name="Goodwin S."/>
            <person name="Spatafora J."/>
            <person name="Crous P."/>
            <person name="Grigoriev I."/>
        </authorList>
    </citation>
    <scope>NUCLEOTIDE SEQUENCE</scope>
    <source>
        <strain evidence="3">CBS 279.74</strain>
    </source>
</reference>
<sequence length="981" mass="111684">MAEQIPVLSFEEWNGDQDKNLAATSLKKRFATGPPAYNPGQETLPDHPWSRLNKTAVDDGTRGIAEQVIALLAPARSVDKELSSVLKAANGVLEVAASTGKEVAIVGQQGMGKSLMINALQNRRNLSKTSARGAACTASAIKYLNKPGVGDLEDKYDAAVAFMDDLYLDEIIREHSRRYDHFHFSANVDSLYHDEEARAAATAVEFFRLVFNTENDPVAKSELEGLLTASNIRNGALLSATMKMAHARIAETGAGEDKKVSFEDMDIDTLMEKIETYMAQQDTLPALWAIVQDVSVHLGSALSREGVVLVDLPGLGDLNQSRTAATNATRRKAGCEIHVARSDRVTTDEGLDQNIRQGIRAHGAKNIILVLTKKDEYFVDTHSIETEIQKNATHPFPLIREYMEHSAELHAVLRQTVQIEADNDDGSVEKFNELVEQLERLQTYGEKYLIQQAQLAFVGQRAQEAEEAMRHKFEDEDKDPIHVFSISASMYLDWLKCHQKDRPILTAQSTGIPALRKFLLGLTAQGNWDAYRDHVFQKLPYFLDKVRRIVHHENKDNAYVVLRPKFKDVVANLMNKHQSAFKKFLDYSILPVWTDSSLKEDRQIAINGQVHDWGVDSHWSTYRKLLREHGIVAKTVARKYRKENKDGVVPAFAKINWNEELSEELRPDMSTWKAKMTQGVTSFARQLEKSTAEECEAVSTVILHSSLTRAHKEIAMKEWKKCKRMVLVQARRTEGLLNDAVNATYQYATTETDIRCMLVKVNANVYDEVSSMPEQSNWLGNQKIRLEAAMRDADDNCHTLLDRISKEVRKSAKRHLQTTFANLMTELVLDFDLFDEHIGEHLVQDYELTSHDRQIRDCLRAQLQDWDAQMANLQYAFHALEVKQEPLEEEEEDHALEVKQEPLEEEDEDHALEVKQEPLEEDEEEDEEDEEEDEEDEDEDEEEEEDEEDEEEEEEEDEDEEEGTDEPLAKKQKMAEANLEF</sequence>
<dbReference type="PANTHER" id="PTHR36681:SF3">
    <property type="entry name" value="NUCLEAR GTPASE, GERMINAL CENTER-ASSOCIATED, TANDEM DUPLICATE 3"/>
    <property type="match status" value="1"/>
</dbReference>
<evidence type="ECO:0000256" key="1">
    <source>
        <dbReference type="SAM" id="MobiDB-lite"/>
    </source>
</evidence>
<dbReference type="OrthoDB" id="3598281at2759"/>
<accession>A0A6G1KB58</accession>
<gene>
    <name evidence="3" type="ORF">K504DRAFT_533941</name>
</gene>
<dbReference type="AlphaFoldDB" id="A0A6G1KB58"/>
<dbReference type="Pfam" id="PF00350">
    <property type="entry name" value="Dynamin_N"/>
    <property type="match status" value="1"/>
</dbReference>
<dbReference type="SUPFAM" id="SSF52540">
    <property type="entry name" value="P-loop containing nucleoside triphosphate hydrolases"/>
    <property type="match status" value="1"/>
</dbReference>
<proteinExistence type="predicted"/>
<evidence type="ECO:0000259" key="2">
    <source>
        <dbReference type="Pfam" id="PF00350"/>
    </source>
</evidence>
<dbReference type="Proteomes" id="UP000799428">
    <property type="component" value="Unassembled WGS sequence"/>
</dbReference>
<dbReference type="PANTHER" id="PTHR36681">
    <property type="entry name" value="NUCLEAR GTPASE, GERMINAL CENTER-ASSOCIATED, TANDEM DUPLICATE 3"/>
    <property type="match status" value="1"/>
</dbReference>
<dbReference type="Gene3D" id="3.40.50.300">
    <property type="entry name" value="P-loop containing nucleotide triphosphate hydrolases"/>
    <property type="match status" value="2"/>
</dbReference>